<dbReference type="RefSeq" id="WP_275685567.1">
    <property type="nucleotide sequence ID" value="NZ_JAJLJH010000015.1"/>
</dbReference>
<dbReference type="EMBL" id="JAJLJH010000015">
    <property type="protein sequence ID" value="MCK9689516.1"/>
    <property type="molecule type" value="Genomic_DNA"/>
</dbReference>
<dbReference type="Proteomes" id="UP001139353">
    <property type="component" value="Unassembled WGS sequence"/>
</dbReference>
<feature type="region of interest" description="Disordered" evidence="1">
    <location>
        <begin position="164"/>
        <end position="184"/>
    </location>
</feature>
<protein>
    <submittedName>
        <fullName evidence="2">Uncharacterized protein</fullName>
    </submittedName>
</protein>
<evidence type="ECO:0000313" key="2">
    <source>
        <dbReference type="EMBL" id="MCK9689516.1"/>
    </source>
</evidence>
<reference evidence="2" key="1">
    <citation type="submission" date="2021-11" db="EMBL/GenBank/DDBJ databases">
        <title>BS-T2-15 a new species belonging to the Comamonadaceae family isolated from the soil of a French oak forest.</title>
        <authorList>
            <person name="Mieszkin S."/>
            <person name="Alain K."/>
        </authorList>
    </citation>
    <scope>NUCLEOTIDE SEQUENCE</scope>
    <source>
        <strain evidence="2">BS-T2-15</strain>
    </source>
</reference>
<sequence>MSGALSSVMGGSGGGSLLGDIGGIIGGAEFGPIGAMVGQALGNMLQQAIQGAMSQATSQLQQQGMPSYVANMVNDQTAAQTAQNTDSSVPADIQQQTQDQYGAQMQDLQNQLGSFIVGSALQHHKAEGQSGKSGGWLEAIAAAMGEVLGQQASDLVSLSNKMSSEVQTPSTQGTSTGAAAGGAGGSNAAVGTNSNNGDAKAFNKDMADFQALSQQYSILQNTFTTAIKSLGDALSGMARKN</sequence>
<proteinExistence type="predicted"/>
<comment type="caution">
    <text evidence="2">The sequence shown here is derived from an EMBL/GenBank/DDBJ whole genome shotgun (WGS) entry which is preliminary data.</text>
</comment>
<name>A0A9X1YNW1_9BURK</name>
<gene>
    <name evidence="2" type="ORF">LPC04_27675</name>
</gene>
<evidence type="ECO:0000256" key="1">
    <source>
        <dbReference type="SAM" id="MobiDB-lite"/>
    </source>
</evidence>
<evidence type="ECO:0000313" key="3">
    <source>
        <dbReference type="Proteomes" id="UP001139353"/>
    </source>
</evidence>
<organism evidence="2 3">
    <name type="scientific">Scleromatobacter humisilvae</name>
    <dbReference type="NCBI Taxonomy" id="2897159"/>
    <lineage>
        <taxon>Bacteria</taxon>
        <taxon>Pseudomonadati</taxon>
        <taxon>Pseudomonadota</taxon>
        <taxon>Betaproteobacteria</taxon>
        <taxon>Burkholderiales</taxon>
        <taxon>Sphaerotilaceae</taxon>
        <taxon>Scleromatobacter</taxon>
    </lineage>
</organism>
<dbReference type="AlphaFoldDB" id="A0A9X1YNW1"/>
<accession>A0A9X1YNW1</accession>
<keyword evidence="3" id="KW-1185">Reference proteome</keyword>